<organism evidence="1 2">
    <name type="scientific">Entamoeba invadens IP1</name>
    <dbReference type="NCBI Taxonomy" id="370355"/>
    <lineage>
        <taxon>Eukaryota</taxon>
        <taxon>Amoebozoa</taxon>
        <taxon>Evosea</taxon>
        <taxon>Archamoebae</taxon>
        <taxon>Mastigamoebida</taxon>
        <taxon>Entamoebidae</taxon>
        <taxon>Entamoeba</taxon>
    </lineage>
</organism>
<evidence type="ECO:0000313" key="1">
    <source>
        <dbReference type="EMBL" id="ELP89845.1"/>
    </source>
</evidence>
<dbReference type="PANTHER" id="PTHR45756:SF1">
    <property type="entry name" value="PROTEIN KINASE DOMAIN CONTAINING PROTEIN"/>
    <property type="match status" value="1"/>
</dbReference>
<dbReference type="VEuPathDB" id="AmoebaDB:EIN_270800"/>
<dbReference type="RefSeq" id="XP_004256616.1">
    <property type="nucleotide sequence ID" value="XM_004256568.1"/>
</dbReference>
<dbReference type="InterPro" id="IPR009030">
    <property type="entry name" value="Growth_fac_rcpt_cys_sf"/>
</dbReference>
<keyword evidence="2" id="KW-1185">Reference proteome</keyword>
<dbReference type="InterPro" id="IPR053215">
    <property type="entry name" value="TKL_Ser/Thr_kinase"/>
</dbReference>
<dbReference type="Proteomes" id="UP000014680">
    <property type="component" value="Unassembled WGS sequence"/>
</dbReference>
<dbReference type="PANTHER" id="PTHR45756">
    <property type="entry name" value="PALMITOYLTRANSFERASE"/>
    <property type="match status" value="1"/>
</dbReference>
<dbReference type="EMBL" id="KB206568">
    <property type="protein sequence ID" value="ELP89845.1"/>
    <property type="molecule type" value="Genomic_DNA"/>
</dbReference>
<dbReference type="SUPFAM" id="SSF57184">
    <property type="entry name" value="Growth factor receptor domain"/>
    <property type="match status" value="3"/>
</dbReference>
<gene>
    <name evidence="1" type="ORF">EIN_270800</name>
</gene>
<evidence type="ECO:0008006" key="3">
    <source>
        <dbReference type="Google" id="ProtNLM"/>
    </source>
</evidence>
<evidence type="ECO:0000313" key="2">
    <source>
        <dbReference type="Proteomes" id="UP000014680"/>
    </source>
</evidence>
<dbReference type="GeneID" id="14888833"/>
<accession>A0A0A1U6D0</accession>
<dbReference type="KEGG" id="eiv:EIN_270800"/>
<proteinExistence type="predicted"/>
<dbReference type="AlphaFoldDB" id="A0A0A1U6D0"/>
<dbReference type="OrthoDB" id="311164at2759"/>
<sequence length="482" mass="54195">MDHVTNVPLVMMGITLITSDVTDCQIVKKNDDKNCYTCISGYYPDNEGKCQKGTIRHCSNYINKNLCVRCLEGMKVVGTQCVKINGCLISYAKTCEKCEPGMSLNNSECQPCASDKCIECKNPSICSKCLKGYTITTNGGCKKCEEIQNCISCANDKEEWCTSCSDNYRLVDNQCHQKIEGCYRYNDNPKACDICSNGYTLNNGTCIKCTSGCYSCDSNGQNCLSCFYGYTLNGTTCIKCTDHCGECLNDLSKCFYCSMGYYLSNNSCVDCEETGCPNLDTDTCNKCSSICFLGVNSILCKHEACTVYNESLNICTECQNNYFLDEDYSCKKCDYSCNYYGGCVGDKYTCLRSKNKINNCILGTVDGKCKVCEYRYTLSEDKTSCDKIGYCRFRDDDGNCMECYIKLYDTLDYYYTPNKKGECYIGMDYIIDYSDNEETSIDKSDYSNNEETSFDKSNYSNNPNETINVYIAFLILVILVLI</sequence>
<protein>
    <recommendedName>
        <fullName evidence="3">CXXC-rich protein</fullName>
    </recommendedName>
</protein>
<reference evidence="1 2" key="1">
    <citation type="submission" date="2012-10" db="EMBL/GenBank/DDBJ databases">
        <authorList>
            <person name="Zafar N."/>
            <person name="Inman J."/>
            <person name="Hall N."/>
            <person name="Lorenzi H."/>
            <person name="Caler E."/>
        </authorList>
    </citation>
    <scope>NUCLEOTIDE SEQUENCE [LARGE SCALE GENOMIC DNA]</scope>
    <source>
        <strain evidence="1 2">IP1</strain>
    </source>
</reference>
<name>A0A0A1U6D0_ENTIV</name>